<evidence type="ECO:0000313" key="4">
    <source>
        <dbReference type="Proteomes" id="UP000775179"/>
    </source>
</evidence>
<dbReference type="Gene3D" id="3.40.50.720">
    <property type="entry name" value="NAD(P)-binding Rossmann-like Domain"/>
    <property type="match status" value="1"/>
</dbReference>
<dbReference type="RefSeq" id="WP_021876094.1">
    <property type="nucleotide sequence ID" value="NZ_CP018624.1"/>
</dbReference>
<evidence type="ECO:0000256" key="1">
    <source>
        <dbReference type="ARBA" id="ARBA00007637"/>
    </source>
</evidence>
<dbReference type="PANTHER" id="PTHR43000">
    <property type="entry name" value="DTDP-D-GLUCOSE 4,6-DEHYDRATASE-RELATED"/>
    <property type="match status" value="1"/>
</dbReference>
<proteinExistence type="inferred from homology"/>
<dbReference type="InterPro" id="IPR001509">
    <property type="entry name" value="Epimerase_deHydtase"/>
</dbReference>
<sequence>MINILILGDNWFVSRSLSKYLTDKNYEVDILTNEDVNIDSIDFRTHIICNRRCEDELNKVLKTKHYDIIFDISAYSKEDVEILFNCINPSSIKKYIFFSSAAVYTPSKEETFEDSKKGENSIFGNYSLGKLDAEKYITNLISNNNLNAIIFRPSYVYGEGNNIYRESFLFDKIKNNEIIYIPDDNIKIQFIYIQDLLKICECAIYNDHINRAYNVTSPSRISLRELIETCGKVLGIKPTIKTTTDNLNVENSFPFKSMDLNLNITDLRKNGFHLPVIYLDQGLNLTYKKTNGF</sequence>
<dbReference type="InterPro" id="IPR036291">
    <property type="entry name" value="NAD(P)-bd_dom_sf"/>
</dbReference>
<dbReference type="AlphaFoldDB" id="A0ABD4RH90"/>
<dbReference type="Pfam" id="PF01370">
    <property type="entry name" value="Epimerase"/>
    <property type="match status" value="1"/>
</dbReference>
<dbReference type="GeneID" id="66302100"/>
<dbReference type="EMBL" id="JAIFTX010000012">
    <property type="protein sequence ID" value="MBX7290752.1"/>
    <property type="molecule type" value="Genomic_DNA"/>
</dbReference>
<name>A0ABD4RH90_9CLOT</name>
<comment type="similarity">
    <text evidence="1">Belongs to the NAD(P)-dependent epimerase/dehydratase family.</text>
</comment>
<protein>
    <submittedName>
        <fullName evidence="3">NAD-dependent epimerase/dehydratase family protein</fullName>
    </submittedName>
</protein>
<gene>
    <name evidence="3" type="ORF">K4H94_06805</name>
</gene>
<dbReference type="SUPFAM" id="SSF51735">
    <property type="entry name" value="NAD(P)-binding Rossmann-fold domains"/>
    <property type="match status" value="1"/>
</dbReference>
<reference evidence="3 4" key="1">
    <citation type="submission" date="2021-08" db="EMBL/GenBank/DDBJ databases">
        <title>Genome sequence analysis of Clostridium chauvoei strains of European origin and evaluation of typing options for outbreak investigations.</title>
        <authorList>
            <person name="Abdel-Glil M."/>
            <person name="Thomas P."/>
            <person name="Seyboldt C."/>
        </authorList>
    </citation>
    <scope>NUCLEOTIDE SEQUENCE [LARGE SCALE GENOMIC DNA]</scope>
    <source>
        <strain evidence="3 4">S0260-09</strain>
    </source>
</reference>
<organism evidence="3 4">
    <name type="scientific">Clostridium chauvoei</name>
    <dbReference type="NCBI Taxonomy" id="46867"/>
    <lineage>
        <taxon>Bacteria</taxon>
        <taxon>Bacillati</taxon>
        <taxon>Bacillota</taxon>
        <taxon>Clostridia</taxon>
        <taxon>Eubacteriales</taxon>
        <taxon>Clostridiaceae</taxon>
        <taxon>Clostridium</taxon>
    </lineage>
</organism>
<accession>A0ABD4RH90</accession>
<dbReference type="KEGG" id="cchv:BTM20_09480"/>
<dbReference type="Proteomes" id="UP000775179">
    <property type="component" value="Unassembled WGS sequence"/>
</dbReference>
<comment type="caution">
    <text evidence="3">The sequence shown here is derived from an EMBL/GenBank/DDBJ whole genome shotgun (WGS) entry which is preliminary data.</text>
</comment>
<feature type="domain" description="NAD-dependent epimerase/dehydratase" evidence="2">
    <location>
        <begin position="4"/>
        <end position="215"/>
    </location>
</feature>
<evidence type="ECO:0000313" key="3">
    <source>
        <dbReference type="EMBL" id="MBX7290752.1"/>
    </source>
</evidence>
<evidence type="ECO:0000259" key="2">
    <source>
        <dbReference type="Pfam" id="PF01370"/>
    </source>
</evidence>